<comment type="caution">
    <text evidence="1">The sequence shown here is derived from an EMBL/GenBank/DDBJ whole genome shotgun (WGS) entry which is preliminary data.</text>
</comment>
<evidence type="ECO:0000313" key="1">
    <source>
        <dbReference type="EMBL" id="KRL43321.1"/>
    </source>
</evidence>
<evidence type="ECO:0000313" key="2">
    <source>
        <dbReference type="Proteomes" id="UP000051790"/>
    </source>
</evidence>
<dbReference type="RefSeq" id="WP_056964313.1">
    <property type="nucleotide sequence ID" value="NZ_AZEU01000202.1"/>
</dbReference>
<protein>
    <submittedName>
        <fullName evidence="1">Uncharacterized protein</fullName>
    </submittedName>
</protein>
<reference evidence="1 2" key="1">
    <citation type="journal article" date="2015" name="Genome Announc.">
        <title>Expanding the biotechnology potential of lactobacilli through comparative genomics of 213 strains and associated genera.</title>
        <authorList>
            <person name="Sun Z."/>
            <person name="Harris H.M."/>
            <person name="McCann A."/>
            <person name="Guo C."/>
            <person name="Argimon S."/>
            <person name="Zhang W."/>
            <person name="Yang X."/>
            <person name="Jeffery I.B."/>
            <person name="Cooney J.C."/>
            <person name="Kagawa T.F."/>
            <person name="Liu W."/>
            <person name="Song Y."/>
            <person name="Salvetti E."/>
            <person name="Wrobel A."/>
            <person name="Rasinkangas P."/>
            <person name="Parkhill J."/>
            <person name="Rea M.C."/>
            <person name="O'Sullivan O."/>
            <person name="Ritari J."/>
            <person name="Douillard F.P."/>
            <person name="Paul Ross R."/>
            <person name="Yang R."/>
            <person name="Briner A.E."/>
            <person name="Felis G.E."/>
            <person name="de Vos W.M."/>
            <person name="Barrangou R."/>
            <person name="Klaenhammer T.R."/>
            <person name="Caufield P.W."/>
            <person name="Cui Y."/>
            <person name="Zhang H."/>
            <person name="O'Toole P.W."/>
        </authorList>
    </citation>
    <scope>NUCLEOTIDE SEQUENCE [LARGE SCALE GENOMIC DNA]</scope>
    <source>
        <strain evidence="1 2">DSM 13343</strain>
    </source>
</reference>
<name>A0A0R1QFE3_9LACO</name>
<proteinExistence type="predicted"/>
<dbReference type="EMBL" id="AZEU01000202">
    <property type="protein sequence ID" value="KRL43321.1"/>
    <property type="molecule type" value="Genomic_DNA"/>
</dbReference>
<dbReference type="Proteomes" id="UP000051790">
    <property type="component" value="Unassembled WGS sequence"/>
</dbReference>
<sequence length="288" mass="33302">MAIRSRGRYWLQARIIDVQRLGFILPDGRFQELNVMIVGALNFVRVGTHIPLGWPPQTVFAEFNAEFLRAPGQMGYAKPIAMDGFLVRAYLVEGWRDREFVQQSQAKVQQLVSDNLKAWLDGEHHPKIPNWANQVSSLQQAIDAYRQKGIGLEPIFARLEKLFAHAGKRQQQRVKKMITHNWRLIAAFDRKLAARFPTGYLLREVRHVTHFMYGDERDLALKLVSNDPGLMKQADYLTQIHQQLADSKAQQVTLGLPFYNPHWLATQLEFHRAVWKLDQLKEFHLGGN</sequence>
<keyword evidence="2" id="KW-1185">Reference proteome</keyword>
<dbReference type="AlphaFoldDB" id="A0A0R1QFE3"/>
<dbReference type="PATRIC" id="fig|1423769.4.peg.1845"/>
<accession>A0A0R1QFE3</accession>
<gene>
    <name evidence="1" type="ORF">FD01_GL001724</name>
</gene>
<organism evidence="1 2">
    <name type="scientific">Lacticaseibacillus manihotivorans DSM 13343 = JCM 12514</name>
    <dbReference type="NCBI Taxonomy" id="1423769"/>
    <lineage>
        <taxon>Bacteria</taxon>
        <taxon>Bacillati</taxon>
        <taxon>Bacillota</taxon>
        <taxon>Bacilli</taxon>
        <taxon>Lactobacillales</taxon>
        <taxon>Lactobacillaceae</taxon>
        <taxon>Lacticaseibacillus</taxon>
    </lineage>
</organism>